<dbReference type="KEGG" id="trr:M419DRAFT_122389"/>
<dbReference type="AlphaFoldDB" id="A0A024SIT3"/>
<dbReference type="HOGENOM" id="CLU_2063166_0_0_1"/>
<name>A0A024SIT3_HYPJR</name>
<sequence length="119" mass="12940">MMRPRPKRHQDATTRSSPTLVGARRQASSSQLLSGLLSASIDPRHTLLQLKCASTMLTGIASLSLHSQAHVVWLEAIFRCFALALYGEAVQGVPWPLPRGASTISKSVWTSMPVCLCLQ</sequence>
<accession>A0A024SIT3</accession>
<proteinExistence type="predicted"/>
<evidence type="ECO:0000313" key="2">
    <source>
        <dbReference type="EMBL" id="ETS04601.1"/>
    </source>
</evidence>
<gene>
    <name evidence="2" type="ORF">M419DRAFT_122389</name>
</gene>
<protein>
    <submittedName>
        <fullName evidence="2">Uncharacterized protein</fullName>
    </submittedName>
</protein>
<dbReference type="EMBL" id="KI911141">
    <property type="protein sequence ID" value="ETS04601.1"/>
    <property type="molecule type" value="Genomic_DNA"/>
</dbReference>
<organism evidence="2 3">
    <name type="scientific">Hypocrea jecorina (strain ATCC 56765 / BCRC 32924 / NRRL 11460 / Rut C-30)</name>
    <name type="common">Trichoderma reesei</name>
    <dbReference type="NCBI Taxonomy" id="1344414"/>
    <lineage>
        <taxon>Eukaryota</taxon>
        <taxon>Fungi</taxon>
        <taxon>Dikarya</taxon>
        <taxon>Ascomycota</taxon>
        <taxon>Pezizomycotina</taxon>
        <taxon>Sordariomycetes</taxon>
        <taxon>Hypocreomycetidae</taxon>
        <taxon>Hypocreales</taxon>
        <taxon>Hypocreaceae</taxon>
        <taxon>Trichoderma</taxon>
    </lineage>
</organism>
<evidence type="ECO:0000313" key="3">
    <source>
        <dbReference type="Proteomes" id="UP000024376"/>
    </source>
</evidence>
<dbReference type="Proteomes" id="UP000024376">
    <property type="component" value="Unassembled WGS sequence"/>
</dbReference>
<feature type="region of interest" description="Disordered" evidence="1">
    <location>
        <begin position="1"/>
        <end position="25"/>
    </location>
</feature>
<evidence type="ECO:0000256" key="1">
    <source>
        <dbReference type="SAM" id="MobiDB-lite"/>
    </source>
</evidence>
<reference evidence="3" key="1">
    <citation type="journal article" date="2013" name="Ind. Biotechnol.">
        <title>Comparative genomics analysis of Trichoderma reesei strains.</title>
        <authorList>
            <person name="Koike H."/>
            <person name="Aerts A."/>
            <person name="LaButti K."/>
            <person name="Grigoriev I.V."/>
            <person name="Baker S.E."/>
        </authorList>
    </citation>
    <scope>NUCLEOTIDE SEQUENCE [LARGE SCALE GENOMIC DNA]</scope>
    <source>
        <strain evidence="3">ATCC 56765 / BCRC 32924 / NRRL 11460 / Rut C-30</strain>
    </source>
</reference>